<keyword evidence="8" id="KW-1185">Reference proteome</keyword>
<dbReference type="GO" id="GO:0016020">
    <property type="term" value="C:membrane"/>
    <property type="evidence" value="ECO:0007669"/>
    <property type="project" value="UniProtKB-SubCell"/>
</dbReference>
<keyword evidence="4" id="KW-0342">GTP-binding</keyword>
<dbReference type="GO" id="GO:0003924">
    <property type="term" value="F:GTPase activity"/>
    <property type="evidence" value="ECO:0007669"/>
    <property type="project" value="InterPro"/>
</dbReference>
<organism evidence="7 8">
    <name type="scientific">Paenibacillus albiflavus</name>
    <dbReference type="NCBI Taxonomy" id="2545760"/>
    <lineage>
        <taxon>Bacteria</taxon>
        <taxon>Bacillati</taxon>
        <taxon>Bacillota</taxon>
        <taxon>Bacilli</taxon>
        <taxon>Bacillales</taxon>
        <taxon>Paenibacillaceae</taxon>
        <taxon>Paenibacillus</taxon>
    </lineage>
</organism>
<dbReference type="SUPFAM" id="SSF52540">
    <property type="entry name" value="P-loop containing nucleoside triphosphate hydrolases"/>
    <property type="match status" value="2"/>
</dbReference>
<evidence type="ECO:0000256" key="4">
    <source>
        <dbReference type="ARBA" id="ARBA00023134"/>
    </source>
</evidence>
<dbReference type="OrthoDB" id="5477114at2"/>
<evidence type="ECO:0000313" key="8">
    <source>
        <dbReference type="Proteomes" id="UP000295418"/>
    </source>
</evidence>
<sequence>MTVPTIDQQGLSSEAMLKMLTDLKQYMQMQQDKTRESQFEGLIRKREQNRFYISFCGHFSAGKSTLINHLCGKSLLPSSPIPTSANIVSIANGPIGAVVYERDEAGDSATKKSIPLEELAAYCVDGKGIERVEITHELPFLGDDGVLLDTPGIDSTDDAHHMATESALYLADVVFYVMDYNHVQSEMNLSFAKQMKERGKPLYLIVNMIDKHREEELPFSTYREGVASAFHAWGIKPDGILYVTMKAPQHPHNEYGKLRALVAQLIAQGAELSSYSVDEAARHLLEEHREARAQQLAPRIAELDEAMRGEGAALAEQRAELQRIVAAAKEEPQRLQAALRREVIGIVDNANVTPAATRDVAQHYLQSRAPGFKVGFLARASKTAAEATARLDKLHVELVSSVSTQLERHLQSLLREAVSKGGYSSAPLLSPEIDAIHLELTPEWLAGQVNTAAVFGNEYTINYMKQVANEIKVIYRKKAYEVIDLIMDEAEKSMKQQEQAHLQEIASLSERLAAYDGIVQLKAQEAKEDQQLYALCGSVRARLPELPDLANLAVMSDNEPTTVPLPTASIDVVLQASHTIEHLDQQGSDASIDVPSSQVKLPRADEVKQRAAAFLSAASTMEEIPALKQIARSLADKANRLMNQTYTIALFGAFSAGKSSFANALIGERVLPVSPNPTTAAINRIMAPQPNWPHGTAKVTMKKQEALLSDVIYSLELLGVKVTQMSEALQAIARLSPDQVTAKAKPHYSFLRAVLKGWSDAEPLLGSEVRANHEQFTAYVAEESKSCFIEGIELYYSSPLTDQGIVFVDTPGADSINARHTGVAFNYIKNADAILFVTYYNHAFSHADKEFLLQLGRVKDAFELDKMFFIVNAADLASSEEELNGVVKHVESNLLAHGIRHPRIYPISSQNAADGKLKKDQALLYSSGILPFEQEFTSYAFQELSQIAIQSAEAELQRGIHALDRWIKDMQSSDEERSKRISHLLDMQVKAMNAIEAGATEELQREIRREISELLYYVKQRTMYRYSELFAYAFNPSVFRDEGRDSKTIMAAAWKELLAMISFDLEQEGLATTLRIEKAIHSLISAEYVKWGQIIQSFVEDYEYEGFEPSTLPTPAIRVEVEAPEVSIKLLSGFFKNAKQFFESDGRSKLKNELERHISEGVSREMIKLEAKLIEIYCDYLEAAIQKYRGLQLEGLEEHIQGSISALEMKVDYEFLYAKRQSLAVK</sequence>
<proteinExistence type="predicted"/>
<dbReference type="RefSeq" id="WP_132416158.1">
    <property type="nucleotide sequence ID" value="NZ_SKFG01000001.1"/>
</dbReference>
<dbReference type="CDD" id="cd09912">
    <property type="entry name" value="DLP_2"/>
    <property type="match status" value="2"/>
</dbReference>
<feature type="domain" description="Dynamin N-terminal" evidence="6">
    <location>
        <begin position="648"/>
        <end position="872"/>
    </location>
</feature>
<dbReference type="EMBL" id="SKFG01000001">
    <property type="protein sequence ID" value="TCZ81149.1"/>
    <property type="molecule type" value="Genomic_DNA"/>
</dbReference>
<keyword evidence="5" id="KW-0472">Membrane</keyword>
<dbReference type="Gene3D" id="3.40.50.300">
    <property type="entry name" value="P-loop containing nucleotide triphosphate hydrolases"/>
    <property type="match status" value="2"/>
</dbReference>
<dbReference type="InterPro" id="IPR045063">
    <property type="entry name" value="Dynamin_N"/>
</dbReference>
<dbReference type="PANTHER" id="PTHR10465">
    <property type="entry name" value="TRANSMEMBRANE GTPASE FZO1"/>
    <property type="match status" value="1"/>
</dbReference>
<comment type="caution">
    <text evidence="7">The sequence shown here is derived from an EMBL/GenBank/DDBJ whole genome shotgun (WGS) entry which is preliminary data.</text>
</comment>
<keyword evidence="3" id="KW-0378">Hydrolase</keyword>
<feature type="domain" description="Dynamin N-terminal" evidence="6">
    <location>
        <begin position="53"/>
        <end position="207"/>
    </location>
</feature>
<name>A0A4R4EM69_9BACL</name>
<dbReference type="PANTHER" id="PTHR10465:SF0">
    <property type="entry name" value="SARCALUMENIN"/>
    <property type="match status" value="1"/>
</dbReference>
<dbReference type="Proteomes" id="UP000295418">
    <property type="component" value="Unassembled WGS sequence"/>
</dbReference>
<dbReference type="InterPro" id="IPR027417">
    <property type="entry name" value="P-loop_NTPase"/>
</dbReference>
<evidence type="ECO:0000256" key="3">
    <source>
        <dbReference type="ARBA" id="ARBA00022801"/>
    </source>
</evidence>
<dbReference type="InterPro" id="IPR027094">
    <property type="entry name" value="Mitofusin_fam"/>
</dbReference>
<evidence type="ECO:0000313" key="7">
    <source>
        <dbReference type="EMBL" id="TCZ81149.1"/>
    </source>
</evidence>
<dbReference type="Pfam" id="PF00350">
    <property type="entry name" value="Dynamin_N"/>
    <property type="match status" value="2"/>
</dbReference>
<protein>
    <submittedName>
        <fullName evidence="7">Dynamin family protein</fullName>
    </submittedName>
</protein>
<reference evidence="7 8" key="1">
    <citation type="submission" date="2019-03" db="EMBL/GenBank/DDBJ databases">
        <authorList>
            <person name="Kim M.K.M."/>
        </authorList>
    </citation>
    <scope>NUCLEOTIDE SEQUENCE [LARGE SCALE GENOMIC DNA]</scope>
    <source>
        <strain evidence="7 8">18JY21-1</strain>
    </source>
</reference>
<evidence type="ECO:0000256" key="2">
    <source>
        <dbReference type="ARBA" id="ARBA00022741"/>
    </source>
</evidence>
<keyword evidence="2" id="KW-0547">Nucleotide-binding</keyword>
<evidence type="ECO:0000256" key="5">
    <source>
        <dbReference type="ARBA" id="ARBA00023136"/>
    </source>
</evidence>
<evidence type="ECO:0000256" key="1">
    <source>
        <dbReference type="ARBA" id="ARBA00004370"/>
    </source>
</evidence>
<gene>
    <name evidence="7" type="ORF">E0485_02415</name>
</gene>
<dbReference type="GO" id="GO:0005525">
    <property type="term" value="F:GTP binding"/>
    <property type="evidence" value="ECO:0007669"/>
    <property type="project" value="UniProtKB-KW"/>
</dbReference>
<evidence type="ECO:0000259" key="6">
    <source>
        <dbReference type="Pfam" id="PF00350"/>
    </source>
</evidence>
<comment type="subcellular location">
    <subcellularLocation>
        <location evidence="1">Membrane</location>
    </subcellularLocation>
</comment>
<accession>A0A4R4EM69</accession>
<dbReference type="AlphaFoldDB" id="A0A4R4EM69"/>